<name>A0A8E2JRU5_9PEZI</name>
<keyword evidence="3" id="KW-1185">Reference proteome</keyword>
<evidence type="ECO:0000313" key="2">
    <source>
        <dbReference type="EMBL" id="OCL07082.1"/>
    </source>
</evidence>
<dbReference type="EMBL" id="KV749929">
    <property type="protein sequence ID" value="OCL07082.1"/>
    <property type="molecule type" value="Genomic_DNA"/>
</dbReference>
<protein>
    <recommendedName>
        <fullName evidence="1">Heterokaryon incompatibility domain-containing protein</fullName>
    </recommendedName>
</protein>
<dbReference type="Pfam" id="PF26639">
    <property type="entry name" value="Het-6_barrel"/>
    <property type="match status" value="1"/>
</dbReference>
<dbReference type="AlphaFoldDB" id="A0A8E2JRU5"/>
<dbReference type="Pfam" id="PF06985">
    <property type="entry name" value="HET"/>
    <property type="match status" value="1"/>
</dbReference>
<gene>
    <name evidence="2" type="ORF">AOQ84DRAFT_409555</name>
</gene>
<feature type="domain" description="Heterokaryon incompatibility" evidence="1">
    <location>
        <begin position="4"/>
        <end position="104"/>
    </location>
</feature>
<dbReference type="PANTHER" id="PTHR24148:SF64">
    <property type="entry name" value="HETEROKARYON INCOMPATIBILITY DOMAIN-CONTAINING PROTEIN"/>
    <property type="match status" value="1"/>
</dbReference>
<dbReference type="PANTHER" id="PTHR24148">
    <property type="entry name" value="ANKYRIN REPEAT DOMAIN-CONTAINING PROTEIN 39 HOMOLOG-RELATED"/>
    <property type="match status" value="1"/>
</dbReference>
<reference evidence="2 3" key="1">
    <citation type="journal article" date="2016" name="Nat. Commun.">
        <title>Ectomycorrhizal ecology is imprinted in the genome of the dominant symbiotic fungus Cenococcum geophilum.</title>
        <authorList>
            <consortium name="DOE Joint Genome Institute"/>
            <person name="Peter M."/>
            <person name="Kohler A."/>
            <person name="Ohm R.A."/>
            <person name="Kuo A."/>
            <person name="Krutzmann J."/>
            <person name="Morin E."/>
            <person name="Arend M."/>
            <person name="Barry K.W."/>
            <person name="Binder M."/>
            <person name="Choi C."/>
            <person name="Clum A."/>
            <person name="Copeland A."/>
            <person name="Grisel N."/>
            <person name="Haridas S."/>
            <person name="Kipfer T."/>
            <person name="LaButti K."/>
            <person name="Lindquist E."/>
            <person name="Lipzen A."/>
            <person name="Maire R."/>
            <person name="Meier B."/>
            <person name="Mihaltcheva S."/>
            <person name="Molinier V."/>
            <person name="Murat C."/>
            <person name="Poggeler S."/>
            <person name="Quandt C.A."/>
            <person name="Sperisen C."/>
            <person name="Tritt A."/>
            <person name="Tisserant E."/>
            <person name="Crous P.W."/>
            <person name="Henrissat B."/>
            <person name="Nehls U."/>
            <person name="Egli S."/>
            <person name="Spatafora J.W."/>
            <person name="Grigoriev I.V."/>
            <person name="Martin F.M."/>
        </authorList>
    </citation>
    <scope>NUCLEOTIDE SEQUENCE [LARGE SCALE GENOMIC DNA]</scope>
    <source>
        <strain evidence="2 3">CBS 207.34</strain>
    </source>
</reference>
<evidence type="ECO:0000313" key="3">
    <source>
        <dbReference type="Proteomes" id="UP000250140"/>
    </source>
</evidence>
<dbReference type="OrthoDB" id="5386682at2759"/>
<evidence type="ECO:0000259" key="1">
    <source>
        <dbReference type="Pfam" id="PF06985"/>
    </source>
</evidence>
<organism evidence="2 3">
    <name type="scientific">Glonium stellatum</name>
    <dbReference type="NCBI Taxonomy" id="574774"/>
    <lineage>
        <taxon>Eukaryota</taxon>
        <taxon>Fungi</taxon>
        <taxon>Dikarya</taxon>
        <taxon>Ascomycota</taxon>
        <taxon>Pezizomycotina</taxon>
        <taxon>Dothideomycetes</taxon>
        <taxon>Pleosporomycetidae</taxon>
        <taxon>Gloniales</taxon>
        <taxon>Gloniaceae</taxon>
        <taxon>Glonium</taxon>
    </lineage>
</organism>
<proteinExistence type="predicted"/>
<sequence>MHFDQGNIQERGHQVKIMGRIYENAKMVRMWLGDNDRDDAFEMIKNIDEAFGTWPTDEGEKWSKWLTTVSPFVDENHQLSSPEWNRYQDLIRRPWFSRVWVLQEIGLASMATVIRMYKSFNKEYAVTFLKIIYEARNHQAAGPRDKVFALLAHLSAQKNLQEKTIAQADYTKSTLEVYQELAEAFLRAPRHHLELLSAVEHLPRVDFDQLNGFPSWVPRWDLGGQSTVLGEPEFGHFKTALNKEPKVTILGSDGVIRIEGILFDHVARYSGPIDINDFLDPQRALVNRLWESYGSTDFSTAYTTGELLVEAFHRTLSSDGRTYAYSDEHEYVSTYRLKNHQNFIRYWSNRSEKPETPDLPESEQEKRRYFTSIEAIDDGNEEDFQKAAQIVCHGRKFFVTKKGYFGVGPLCMKENDLVCVLYGGQVPFLL</sequence>
<dbReference type="InterPro" id="IPR052895">
    <property type="entry name" value="HetReg/Transcr_Mod"/>
</dbReference>
<dbReference type="Proteomes" id="UP000250140">
    <property type="component" value="Unassembled WGS sequence"/>
</dbReference>
<accession>A0A8E2JRU5</accession>
<dbReference type="InterPro" id="IPR010730">
    <property type="entry name" value="HET"/>
</dbReference>